<dbReference type="InterPro" id="IPR002716">
    <property type="entry name" value="PIN_dom"/>
</dbReference>
<reference evidence="2 3" key="1">
    <citation type="submission" date="2019-07" db="EMBL/GenBank/DDBJ databases">
        <title>Whole genome shotgun sequence of Cyclobacterium qasimii NBRC 106168.</title>
        <authorList>
            <person name="Hosoyama A."/>
            <person name="Uohara A."/>
            <person name="Ohji S."/>
            <person name="Ichikawa N."/>
        </authorList>
    </citation>
    <scope>NUCLEOTIDE SEQUENCE [LARGE SCALE GENOMIC DNA]</scope>
    <source>
        <strain evidence="2 3">NBRC 106168</strain>
    </source>
</reference>
<keyword evidence="3" id="KW-1185">Reference proteome</keyword>
<dbReference type="Gene3D" id="3.40.50.1010">
    <property type="entry name" value="5'-nuclease"/>
    <property type="match status" value="1"/>
</dbReference>
<dbReference type="InterPro" id="IPR029060">
    <property type="entry name" value="PIN-like_dom_sf"/>
</dbReference>
<accession>A0A512CD63</accession>
<proteinExistence type="predicted"/>
<dbReference type="EMBL" id="BJYV01000013">
    <property type="protein sequence ID" value="GEO22127.1"/>
    <property type="molecule type" value="Genomic_DNA"/>
</dbReference>
<protein>
    <submittedName>
        <fullName evidence="2">PIN domain-containing protein</fullName>
    </submittedName>
</protein>
<dbReference type="Proteomes" id="UP000321301">
    <property type="component" value="Unassembled WGS sequence"/>
</dbReference>
<evidence type="ECO:0000313" key="3">
    <source>
        <dbReference type="Proteomes" id="UP000321301"/>
    </source>
</evidence>
<feature type="domain" description="PIN" evidence="1">
    <location>
        <begin position="3"/>
        <end position="117"/>
    </location>
</feature>
<dbReference type="Pfam" id="PF13470">
    <property type="entry name" value="PIN_3"/>
    <property type="match status" value="1"/>
</dbReference>
<evidence type="ECO:0000313" key="2">
    <source>
        <dbReference type="EMBL" id="GEO22127.1"/>
    </source>
</evidence>
<dbReference type="SUPFAM" id="SSF88723">
    <property type="entry name" value="PIN domain-like"/>
    <property type="match status" value="1"/>
</dbReference>
<dbReference type="RefSeq" id="WP_020891419.1">
    <property type="nucleotide sequence ID" value="NZ_BJYV01000013.1"/>
</dbReference>
<dbReference type="AlphaFoldDB" id="A0A512CD63"/>
<gene>
    <name evidence="2" type="ORF">CQA01_26610</name>
</gene>
<name>A0A512CD63_9BACT</name>
<evidence type="ECO:0000259" key="1">
    <source>
        <dbReference type="Pfam" id="PF13470"/>
    </source>
</evidence>
<comment type="caution">
    <text evidence="2">The sequence shown here is derived from an EMBL/GenBank/DDBJ whole genome shotgun (WGS) entry which is preliminary data.</text>
</comment>
<organism evidence="2 3">
    <name type="scientific">Cyclobacterium qasimii</name>
    <dbReference type="NCBI Taxonomy" id="1350429"/>
    <lineage>
        <taxon>Bacteria</taxon>
        <taxon>Pseudomonadati</taxon>
        <taxon>Bacteroidota</taxon>
        <taxon>Cytophagia</taxon>
        <taxon>Cytophagales</taxon>
        <taxon>Cyclobacteriaceae</taxon>
        <taxon>Cyclobacterium</taxon>
    </lineage>
</organism>
<sequence>MDRILVDTNVVLDLLGKRESFLKEAQELFTLGDKGKVKLFVSALTFANTYYILSQQLKVSSARKVLRQFKVLVEVVPIDDKVIELALDSEFKDFEDAIQYYSAIENGVRIIITRNQKDFKHSKIPVLSAKEYLGMKG</sequence>